<proteinExistence type="predicted"/>
<dbReference type="AlphaFoldDB" id="A0A7S8FHI9"/>
<dbReference type="Gene3D" id="3.40.50.2000">
    <property type="entry name" value="Glycogen Phosphorylase B"/>
    <property type="match status" value="2"/>
</dbReference>
<accession>A0A7S8FHI9</accession>
<keyword evidence="2" id="KW-0328">Glycosyltransferase</keyword>
<sequence length="352" mass="39252">MRITVATDAWYPQINGVVRTLGETTKFLKELGHEVQIITPDRFTTYPCPTYPSIKLAAFPKHGVQRLLNEFRPQAIHIATEGPIGHATNAWCNRLALPFTTSYHTQFPEYVRARVPLPISWSYAYLRRYHSRAIRTMVATQSMRARLEERGFKNLVIWARGVDATLFHPGPKSFLSAPRPISIYMGRVAVEKNIEAFLKLDIPGSKYVVGDGPALEQFRSRYPDVMFVGQKSGQELTAYLGAADVFVFPSLTDTFGLVLLEAMACGLPVAAFPVTGPIDVVQQGKTGILHNDLRQAVLGALKLDPADCAAYAKQHSWLNWTERFVSLLEPFDGSRRKATYSPPVSTKLISNA</sequence>
<dbReference type="InterPro" id="IPR028098">
    <property type="entry name" value="Glyco_trans_4-like_N"/>
</dbReference>
<keyword evidence="2" id="KW-0808">Transferase</keyword>
<dbReference type="Pfam" id="PF13439">
    <property type="entry name" value="Glyco_transf_4"/>
    <property type="match status" value="1"/>
</dbReference>
<dbReference type="InterPro" id="IPR050194">
    <property type="entry name" value="Glycosyltransferase_grp1"/>
</dbReference>
<feature type="domain" description="Glycosyltransferase subfamily 4-like N-terminal" evidence="1">
    <location>
        <begin position="14"/>
        <end position="164"/>
    </location>
</feature>
<dbReference type="KEGG" id="nkf:Nkreftii_003824"/>
<dbReference type="PANTHER" id="PTHR45947">
    <property type="entry name" value="SULFOQUINOVOSYL TRANSFERASE SQD2"/>
    <property type="match status" value="1"/>
</dbReference>
<dbReference type="Proteomes" id="UP000593737">
    <property type="component" value="Chromosome"/>
</dbReference>
<dbReference type="CDD" id="cd03814">
    <property type="entry name" value="GT4-like"/>
    <property type="match status" value="1"/>
</dbReference>
<protein>
    <submittedName>
        <fullName evidence="2">Alpha-mannosyltransferase</fullName>
    </submittedName>
</protein>
<name>A0A7S8FHI9_9BACT</name>
<evidence type="ECO:0000313" key="2">
    <source>
        <dbReference type="EMBL" id="QPD06050.1"/>
    </source>
</evidence>
<evidence type="ECO:0000313" key="3">
    <source>
        <dbReference type="Proteomes" id="UP000593737"/>
    </source>
</evidence>
<dbReference type="GO" id="GO:0016757">
    <property type="term" value="F:glycosyltransferase activity"/>
    <property type="evidence" value="ECO:0007669"/>
    <property type="project" value="UniProtKB-KW"/>
</dbReference>
<dbReference type="PANTHER" id="PTHR45947:SF3">
    <property type="entry name" value="SULFOQUINOVOSYL TRANSFERASE SQD2"/>
    <property type="match status" value="1"/>
</dbReference>
<organism evidence="2 3">
    <name type="scientific">Candidatus Nitrospira kreftii</name>
    <dbReference type="NCBI Taxonomy" id="2652173"/>
    <lineage>
        <taxon>Bacteria</taxon>
        <taxon>Pseudomonadati</taxon>
        <taxon>Nitrospirota</taxon>
        <taxon>Nitrospiria</taxon>
        <taxon>Nitrospirales</taxon>
        <taxon>Nitrospiraceae</taxon>
        <taxon>Nitrospira</taxon>
    </lineage>
</organism>
<dbReference type="EMBL" id="CP047423">
    <property type="protein sequence ID" value="QPD06050.1"/>
    <property type="molecule type" value="Genomic_DNA"/>
</dbReference>
<gene>
    <name evidence="2" type="ORF">Nkreftii_003824</name>
</gene>
<evidence type="ECO:0000259" key="1">
    <source>
        <dbReference type="Pfam" id="PF13439"/>
    </source>
</evidence>
<dbReference type="Pfam" id="PF13692">
    <property type="entry name" value="Glyco_trans_1_4"/>
    <property type="match status" value="1"/>
</dbReference>
<dbReference type="SUPFAM" id="SSF53756">
    <property type="entry name" value="UDP-Glycosyltransferase/glycogen phosphorylase"/>
    <property type="match status" value="1"/>
</dbReference>
<reference evidence="2 3" key="1">
    <citation type="journal article" date="2020" name="ISME J.">
        <title>Enrichment and physiological characterization of a novel comammox Nitrospira indicates ammonium inhibition of complete nitrification.</title>
        <authorList>
            <person name="Sakoula D."/>
            <person name="Koch H."/>
            <person name="Frank J."/>
            <person name="Jetten M.S.M."/>
            <person name="van Kessel M.A.H.J."/>
            <person name="Lucker S."/>
        </authorList>
    </citation>
    <scope>NUCLEOTIDE SEQUENCE [LARGE SCALE GENOMIC DNA]</scope>
    <source>
        <strain evidence="2">Comreactor17</strain>
    </source>
</reference>